<feature type="signal peptide" evidence="1">
    <location>
        <begin position="1"/>
        <end position="18"/>
    </location>
</feature>
<dbReference type="OrthoDB" id="5560832at2759"/>
<evidence type="ECO:0000313" key="3">
    <source>
        <dbReference type="Proteomes" id="UP000242474"/>
    </source>
</evidence>
<feature type="chain" id="PRO_5013545546" evidence="1">
    <location>
        <begin position="19"/>
        <end position="119"/>
    </location>
</feature>
<dbReference type="Proteomes" id="UP000242474">
    <property type="component" value="Unassembled WGS sequence"/>
</dbReference>
<proteinExistence type="predicted"/>
<organism evidence="2 3">
    <name type="scientific">Coemansia reversa (strain ATCC 12441 / NRRL 1564)</name>
    <dbReference type="NCBI Taxonomy" id="763665"/>
    <lineage>
        <taxon>Eukaryota</taxon>
        <taxon>Fungi</taxon>
        <taxon>Fungi incertae sedis</taxon>
        <taxon>Zoopagomycota</taxon>
        <taxon>Kickxellomycotina</taxon>
        <taxon>Kickxellomycetes</taxon>
        <taxon>Kickxellales</taxon>
        <taxon>Kickxellaceae</taxon>
        <taxon>Coemansia</taxon>
    </lineage>
</organism>
<protein>
    <submittedName>
        <fullName evidence="2">Uncharacterized protein</fullName>
    </submittedName>
</protein>
<dbReference type="AlphaFoldDB" id="A0A2G5BKL0"/>
<keyword evidence="3" id="KW-1185">Reference proteome</keyword>
<dbReference type="EMBL" id="KZ303486">
    <property type="protein sequence ID" value="PIA19545.1"/>
    <property type="molecule type" value="Genomic_DNA"/>
</dbReference>
<reference evidence="2 3" key="1">
    <citation type="journal article" date="2015" name="Genome Biol. Evol.">
        <title>Phylogenomic analyses indicate that early fungi evolved digesting cell walls of algal ancestors of land plants.</title>
        <authorList>
            <person name="Chang Y."/>
            <person name="Wang S."/>
            <person name="Sekimoto S."/>
            <person name="Aerts A.L."/>
            <person name="Choi C."/>
            <person name="Clum A."/>
            <person name="LaButti K.M."/>
            <person name="Lindquist E.A."/>
            <person name="Yee Ngan C."/>
            <person name="Ohm R.A."/>
            <person name="Salamov A.A."/>
            <person name="Grigoriev I.V."/>
            <person name="Spatafora J.W."/>
            <person name="Berbee M.L."/>
        </authorList>
    </citation>
    <scope>NUCLEOTIDE SEQUENCE [LARGE SCALE GENOMIC DNA]</scope>
    <source>
        <strain evidence="2 3">NRRL 1564</strain>
    </source>
</reference>
<accession>A0A2G5BKL0</accession>
<keyword evidence="1" id="KW-0732">Signal</keyword>
<sequence length="119" mass="12482">MHAKSFALFVFAAGQATATLDLLSGRPLSEAIFGLSPEQVKNVDSAVARAGQNVQTSVLNVYNTAAKTLTKLFSDIDKHSSSAIHDAASALNKALTPDVRGKVKKAINSLVDSTLNSLL</sequence>
<gene>
    <name evidence="2" type="ORF">COEREDRAFT_84184</name>
</gene>
<evidence type="ECO:0000313" key="2">
    <source>
        <dbReference type="EMBL" id="PIA19545.1"/>
    </source>
</evidence>
<evidence type="ECO:0000256" key="1">
    <source>
        <dbReference type="SAM" id="SignalP"/>
    </source>
</evidence>
<name>A0A2G5BKL0_COERN</name>